<organism evidence="1 2">
    <name type="scientific">Lecanicillium saksenae</name>
    <dbReference type="NCBI Taxonomy" id="468837"/>
    <lineage>
        <taxon>Eukaryota</taxon>
        <taxon>Fungi</taxon>
        <taxon>Dikarya</taxon>
        <taxon>Ascomycota</taxon>
        <taxon>Pezizomycotina</taxon>
        <taxon>Sordariomycetes</taxon>
        <taxon>Hypocreomycetidae</taxon>
        <taxon>Hypocreales</taxon>
        <taxon>Cordycipitaceae</taxon>
        <taxon>Lecanicillium</taxon>
    </lineage>
</organism>
<proteinExistence type="predicted"/>
<gene>
    <name evidence="1" type="ORF">NLG97_g2034</name>
</gene>
<name>A0ACC1R4P8_9HYPO</name>
<evidence type="ECO:0000313" key="2">
    <source>
        <dbReference type="Proteomes" id="UP001148737"/>
    </source>
</evidence>
<reference evidence="1" key="1">
    <citation type="submission" date="2022-07" db="EMBL/GenBank/DDBJ databases">
        <title>Genome Sequence of Lecanicillium saksenae.</title>
        <authorList>
            <person name="Buettner E."/>
        </authorList>
    </citation>
    <scope>NUCLEOTIDE SEQUENCE</scope>
    <source>
        <strain evidence="1">VT-O1</strain>
    </source>
</reference>
<accession>A0ACC1R4P8</accession>
<keyword evidence="2" id="KW-1185">Reference proteome</keyword>
<protein>
    <submittedName>
        <fullName evidence="1">Uncharacterized protein</fullName>
    </submittedName>
</protein>
<evidence type="ECO:0000313" key="1">
    <source>
        <dbReference type="EMBL" id="KAJ3497274.1"/>
    </source>
</evidence>
<sequence length="408" mass="45365">MSADVDAVPQKRSIQSRTKVKTGCKTCRIRKIKCDEEKPACKKCVSTGRTCDGYESVFRFAAHPPPNSGSLHFNKAEVSLPLVHSGLSEIAEEDIERLNRCFSIKTMLDVKLGCGEEAKQLLAASLTDPAIRHAISSLRTLREDLDATGNGRTAITEHAPCYGYGLKKYNMALSGLLSDMSFHTTNKLRSALLCCQIFISIEQLLGNYDAMAQHIVRGLMILHEYRVRPAISSKLELLPAYADQLPLLDVFIIKLFAAPCKFADAPKTDSLPQPVESPKHRILAPDTRTDITRLSQSVLQLLDEVGQLQSISAAVQLRAKKATLLQSLKSWLCNLEMSRKEMIPADTEPLSASFQRLFYHILQVVLLGTLDVSPEARVQLGTETEKLQKLANVVGQRVRNYHIRESPR</sequence>
<dbReference type="EMBL" id="JANAKD010000123">
    <property type="protein sequence ID" value="KAJ3497274.1"/>
    <property type="molecule type" value="Genomic_DNA"/>
</dbReference>
<dbReference type="Proteomes" id="UP001148737">
    <property type="component" value="Unassembled WGS sequence"/>
</dbReference>
<comment type="caution">
    <text evidence="1">The sequence shown here is derived from an EMBL/GenBank/DDBJ whole genome shotgun (WGS) entry which is preliminary data.</text>
</comment>